<evidence type="ECO:0000256" key="5">
    <source>
        <dbReference type="ARBA" id="ARBA00022806"/>
    </source>
</evidence>
<organism evidence="19 20">
    <name type="scientific">Bosea massiliensis</name>
    <dbReference type="NCBI Taxonomy" id="151419"/>
    <lineage>
        <taxon>Bacteria</taxon>
        <taxon>Pseudomonadati</taxon>
        <taxon>Pseudomonadota</taxon>
        <taxon>Alphaproteobacteria</taxon>
        <taxon>Hyphomicrobiales</taxon>
        <taxon>Boseaceae</taxon>
        <taxon>Bosea</taxon>
    </lineage>
</organism>
<proteinExistence type="predicted"/>
<evidence type="ECO:0000256" key="12">
    <source>
        <dbReference type="ARBA" id="ARBA00034808"/>
    </source>
</evidence>
<dbReference type="InterPro" id="IPR027417">
    <property type="entry name" value="P-loop_NTPase"/>
</dbReference>
<comment type="catalytic activity">
    <reaction evidence="11">
        <text>Couples ATP hydrolysis with the unwinding of duplex DNA by translocating in the 3'-5' direction.</text>
        <dbReference type="EC" id="5.6.2.4"/>
    </reaction>
</comment>
<accession>A0ABW0P5S8</accession>
<dbReference type="GO" id="GO:0004386">
    <property type="term" value="F:helicase activity"/>
    <property type="evidence" value="ECO:0007669"/>
    <property type="project" value="UniProtKB-KW"/>
</dbReference>
<dbReference type="Gene3D" id="3.90.320.10">
    <property type="match status" value="1"/>
</dbReference>
<dbReference type="PANTHER" id="PTHR11070">
    <property type="entry name" value="UVRD / RECB / PCRA DNA HELICASE FAMILY MEMBER"/>
    <property type="match status" value="1"/>
</dbReference>
<dbReference type="InterPro" id="IPR014017">
    <property type="entry name" value="DNA_helicase_UvrD-like_C"/>
</dbReference>
<dbReference type="Proteomes" id="UP001596060">
    <property type="component" value="Unassembled WGS sequence"/>
</dbReference>
<dbReference type="InterPro" id="IPR014151">
    <property type="entry name" value="DNA_helicase_AddA"/>
</dbReference>
<dbReference type="PANTHER" id="PTHR11070:SF2">
    <property type="entry name" value="ATP-DEPENDENT DNA HELICASE SRS2"/>
    <property type="match status" value="1"/>
</dbReference>
<dbReference type="SUPFAM" id="SSF52540">
    <property type="entry name" value="P-loop containing nucleoside triphosphate hydrolases"/>
    <property type="match status" value="1"/>
</dbReference>
<feature type="binding site" evidence="15">
    <location>
        <begin position="29"/>
        <end position="36"/>
    </location>
    <ligand>
        <name>ATP</name>
        <dbReference type="ChEBI" id="CHEBI:30616"/>
    </ligand>
</feature>
<keyword evidence="10" id="KW-0413">Isomerase</keyword>
<dbReference type="InterPro" id="IPR038726">
    <property type="entry name" value="PDDEXK_AddAB-type"/>
</dbReference>
<keyword evidence="7 15" id="KW-0067">ATP-binding</keyword>
<evidence type="ECO:0000256" key="2">
    <source>
        <dbReference type="ARBA" id="ARBA00022741"/>
    </source>
</evidence>
<feature type="region of interest" description="Disordered" evidence="16">
    <location>
        <begin position="925"/>
        <end position="969"/>
    </location>
</feature>
<evidence type="ECO:0000256" key="6">
    <source>
        <dbReference type="ARBA" id="ARBA00022839"/>
    </source>
</evidence>
<keyword evidence="6" id="KW-0269">Exonuclease</keyword>
<dbReference type="NCBIfam" id="TIGR02784">
    <property type="entry name" value="addA_alphas"/>
    <property type="match status" value="1"/>
</dbReference>
<feature type="domain" description="UvrD-like helicase C-terminal" evidence="18">
    <location>
        <begin position="515"/>
        <end position="793"/>
    </location>
</feature>
<feature type="domain" description="UvrD-like helicase ATP-binding" evidence="17">
    <location>
        <begin position="8"/>
        <end position="490"/>
    </location>
</feature>
<dbReference type="PROSITE" id="PS51217">
    <property type="entry name" value="UVRD_HELICASE_CTER"/>
    <property type="match status" value="1"/>
</dbReference>
<reference evidence="20" key="1">
    <citation type="journal article" date="2019" name="Int. J. Syst. Evol. Microbiol.">
        <title>The Global Catalogue of Microorganisms (GCM) 10K type strain sequencing project: providing services to taxonomists for standard genome sequencing and annotation.</title>
        <authorList>
            <consortium name="The Broad Institute Genomics Platform"/>
            <consortium name="The Broad Institute Genome Sequencing Center for Infectious Disease"/>
            <person name="Wu L."/>
            <person name="Ma J."/>
        </authorList>
    </citation>
    <scope>NUCLEOTIDE SEQUENCE [LARGE SCALE GENOMIC DNA]</scope>
    <source>
        <strain evidence="20">CCUG 43117</strain>
    </source>
</reference>
<keyword evidence="2 15" id="KW-0547">Nucleotide-binding</keyword>
<evidence type="ECO:0000256" key="14">
    <source>
        <dbReference type="ARBA" id="ARBA00048988"/>
    </source>
</evidence>
<evidence type="ECO:0000256" key="9">
    <source>
        <dbReference type="ARBA" id="ARBA00023204"/>
    </source>
</evidence>
<evidence type="ECO:0000259" key="18">
    <source>
        <dbReference type="PROSITE" id="PS51217"/>
    </source>
</evidence>
<evidence type="ECO:0000259" key="17">
    <source>
        <dbReference type="PROSITE" id="PS51198"/>
    </source>
</evidence>
<evidence type="ECO:0000256" key="7">
    <source>
        <dbReference type="ARBA" id="ARBA00022840"/>
    </source>
</evidence>
<keyword evidence="8" id="KW-0238">DNA-binding</keyword>
<keyword evidence="4 15" id="KW-0378">Hydrolase</keyword>
<dbReference type="EMBL" id="JBHSLU010000082">
    <property type="protein sequence ID" value="MFC5508010.1"/>
    <property type="molecule type" value="Genomic_DNA"/>
</dbReference>
<name>A0ABW0P5S8_9HYPH</name>
<keyword evidence="1" id="KW-0540">Nuclease</keyword>
<evidence type="ECO:0000256" key="1">
    <source>
        <dbReference type="ARBA" id="ARBA00022722"/>
    </source>
</evidence>
<dbReference type="Pfam" id="PF00580">
    <property type="entry name" value="UvrD-helicase"/>
    <property type="match status" value="1"/>
</dbReference>
<dbReference type="InterPro" id="IPR011604">
    <property type="entry name" value="PDDEXK-like_dom_sf"/>
</dbReference>
<dbReference type="Gene3D" id="3.40.50.300">
    <property type="entry name" value="P-loop containing nucleotide triphosphate hydrolases"/>
    <property type="match status" value="4"/>
</dbReference>
<evidence type="ECO:0000256" key="15">
    <source>
        <dbReference type="PROSITE-ProRule" id="PRU00560"/>
    </source>
</evidence>
<comment type="caution">
    <text evidence="19">The sequence shown here is derived from an EMBL/GenBank/DDBJ whole genome shotgun (WGS) entry which is preliminary data.</text>
</comment>
<protein>
    <recommendedName>
        <fullName evidence="12">DNA 3'-5' helicase</fullName>
        <ecNumber evidence="12">5.6.2.4</ecNumber>
    </recommendedName>
    <alternativeName>
        <fullName evidence="13">DNA 3'-5' helicase II</fullName>
    </alternativeName>
</protein>
<keyword evidence="20" id="KW-1185">Reference proteome</keyword>
<evidence type="ECO:0000256" key="4">
    <source>
        <dbReference type="ARBA" id="ARBA00022801"/>
    </source>
</evidence>
<dbReference type="Gene3D" id="1.10.486.10">
    <property type="entry name" value="PCRA, domain 4"/>
    <property type="match status" value="1"/>
</dbReference>
<evidence type="ECO:0000256" key="8">
    <source>
        <dbReference type="ARBA" id="ARBA00023125"/>
    </source>
</evidence>
<evidence type="ECO:0000313" key="19">
    <source>
        <dbReference type="EMBL" id="MFC5508010.1"/>
    </source>
</evidence>
<sequence>MKPGWIVPPLTQQNQALAADPRLSAWVSANAGSGKTYVLVNRVLRLLLDGVAPGRLLCITYTKAAAANMANRLFAALSAWATLPETELAAVLSRLTGKPPSRDSLAAARRLFAQALETPGGLKIETIHAFCTRVLQSAPFEANVTPRFEVADDLAQAEMLREARRELLRLVAAEPDGAEAQALDLLARQAAQDTFDAMMQEALRQRTLFNDAEGRARDAGEMRQGIAAVLGIAPDLSAETVRQDFRQDLAGMSGLAALIAALEAGSPTRQGFAVTLRTLLAGADDGDPVSFCRKGFLTEAGSVNSNISGRGKSAFEGALATTVEDLAARLCQAIDRLNSIAIRDRSHALALLVTRMLASYQRQKSERSLLDYDDLIARTRSLLTRVEAAWVLYKLDAGIDHILLDEAQDTSDAQWAILRQLADEFSAGGREAGPRPRTVFVVGDEKQSIYGFQGAAPAAFNTQRRQLGLRITEAEQRFEAISLNTSFRSAPDIMEAVDAVFALPEHARGLVFDGSERPEIHDTVRRSDPGCVDLWPLCANDSGEPPDAWTTPVDAPERRSGTAKLAQRIATTLAAWTRRGVDDLGQPFAPGDVMILLRQRGALFETIVKALKDAGVPVTGRDRLTLATHPAVEDLVVLGRTLLLPEDDLTLATALKTPLIGLDDDDLMRIAPGRSGSLRAALREAAASEPRYAAVEARLAELAAEAGRCGPFRFFAGLLGPGGGRNLALARLGAEAGDALDAFLSAALDHERRYGPSLAGFLDHVCGAATDVKRDLSSSRGEVRVMTVHGAKGLEAGIVILADLAPPPGAKRLPKILAVEPPRRQAVPIWPPGSAEDAQATAQAKARVVEQMVEEHHRLLYVAMTRAENRLIVCGAQAKGEAPAGSWYAMVEAGLAASEPGLAEIGEGESAIRRFMISRPQPVAVEASASPAPPETAPDWLLRPPPREAEPAPPLKPSSALTAADAPERPVDGPFLAEAAAAGRFAHLLLQMLPDIAPERREAVAAALAASRGAALPEARREAIVRDALALLADPALAALFGPGSLAEVPITGLLAWGTGERRPVSGQIDRLAILPDEVIIADFKTTARPPRDLAAIAPTTLAQLAVYRALVGQIYPARKVRALLVYTATLTRLEPAAAVLDALLAQLGAKGMDAA</sequence>
<gene>
    <name evidence="19" type="primary">addA</name>
    <name evidence="19" type="ORF">ACFPN9_22480</name>
</gene>
<dbReference type="RefSeq" id="WP_377817639.1">
    <property type="nucleotide sequence ID" value="NZ_JBHSLU010000082.1"/>
</dbReference>
<evidence type="ECO:0000256" key="10">
    <source>
        <dbReference type="ARBA" id="ARBA00023235"/>
    </source>
</evidence>
<dbReference type="Pfam" id="PF12705">
    <property type="entry name" value="PDDEXK_1"/>
    <property type="match status" value="1"/>
</dbReference>
<comment type="catalytic activity">
    <reaction evidence="14">
        <text>ATP + H2O = ADP + phosphate + H(+)</text>
        <dbReference type="Rhea" id="RHEA:13065"/>
        <dbReference type="ChEBI" id="CHEBI:15377"/>
        <dbReference type="ChEBI" id="CHEBI:15378"/>
        <dbReference type="ChEBI" id="CHEBI:30616"/>
        <dbReference type="ChEBI" id="CHEBI:43474"/>
        <dbReference type="ChEBI" id="CHEBI:456216"/>
        <dbReference type="EC" id="5.6.2.4"/>
    </reaction>
</comment>
<evidence type="ECO:0000256" key="13">
    <source>
        <dbReference type="ARBA" id="ARBA00034923"/>
    </source>
</evidence>
<keyword evidence="9" id="KW-0234">DNA repair</keyword>
<dbReference type="Pfam" id="PF13361">
    <property type="entry name" value="UvrD_C"/>
    <property type="match status" value="1"/>
</dbReference>
<keyword evidence="3" id="KW-0227">DNA damage</keyword>
<dbReference type="EC" id="5.6.2.4" evidence="12"/>
<evidence type="ECO:0000256" key="11">
    <source>
        <dbReference type="ARBA" id="ARBA00034617"/>
    </source>
</evidence>
<evidence type="ECO:0000313" key="20">
    <source>
        <dbReference type="Proteomes" id="UP001596060"/>
    </source>
</evidence>
<evidence type="ECO:0000256" key="3">
    <source>
        <dbReference type="ARBA" id="ARBA00022763"/>
    </source>
</evidence>
<dbReference type="InterPro" id="IPR000212">
    <property type="entry name" value="DNA_helicase_UvrD/REP"/>
</dbReference>
<evidence type="ECO:0000256" key="16">
    <source>
        <dbReference type="SAM" id="MobiDB-lite"/>
    </source>
</evidence>
<keyword evidence="5 15" id="KW-0347">Helicase</keyword>
<dbReference type="InterPro" id="IPR014016">
    <property type="entry name" value="UvrD-like_ATP-bd"/>
</dbReference>
<dbReference type="PROSITE" id="PS51198">
    <property type="entry name" value="UVRD_HELICASE_ATP_BIND"/>
    <property type="match status" value="1"/>
</dbReference>